<keyword evidence="2" id="KW-0689">Ribosomal protein</keyword>
<feature type="region of interest" description="Disordered" evidence="1">
    <location>
        <begin position="168"/>
        <end position="203"/>
    </location>
</feature>
<sequence length="311" mass="34619">VDPAQTLRAANALLQKIQSDQAARAASSFKADLLADADDDVNASSQPVWLVLSTKKHIVDKKRLKAGKILLPHALLDPSTSALRICLITADPQRAYKDLVADPSFPLDLSKNISRVIGLSKLKAKYKSYESRRQLYREHDVFFADDRVITYLPQLLGKVFYQTGSKRPVPVSMQGRRQDVDEQGNKRQKLSEGGTKAVRSAAKPAEVASEIQRTLSCALVHLAPSTTTAVKVGHSLMSPQEVQENIEAATKALVEVYVPQKWRNVRSIHIKGPDTAALPIWMAEELWEDEQDVLEEPPAERASKKDKKRKR</sequence>
<feature type="non-terminal residue" evidence="2">
    <location>
        <position position="311"/>
    </location>
</feature>
<dbReference type="Gene3D" id="3.40.50.790">
    <property type="match status" value="1"/>
</dbReference>
<dbReference type="RefSeq" id="XP_033586370.1">
    <property type="nucleotide sequence ID" value="XM_033730177.1"/>
</dbReference>
<evidence type="ECO:0000313" key="3">
    <source>
        <dbReference type="Proteomes" id="UP000799767"/>
    </source>
</evidence>
<dbReference type="GO" id="GO:0003723">
    <property type="term" value="F:RNA binding"/>
    <property type="evidence" value="ECO:0007669"/>
    <property type="project" value="InterPro"/>
</dbReference>
<feature type="region of interest" description="Disordered" evidence="1">
    <location>
        <begin position="290"/>
        <end position="311"/>
    </location>
</feature>
<organism evidence="2 3">
    <name type="scientific">Neohortaea acidophila</name>
    <dbReference type="NCBI Taxonomy" id="245834"/>
    <lineage>
        <taxon>Eukaryota</taxon>
        <taxon>Fungi</taxon>
        <taxon>Dikarya</taxon>
        <taxon>Ascomycota</taxon>
        <taxon>Pezizomycotina</taxon>
        <taxon>Dothideomycetes</taxon>
        <taxon>Dothideomycetidae</taxon>
        <taxon>Mycosphaerellales</taxon>
        <taxon>Teratosphaeriaceae</taxon>
        <taxon>Neohortaea</taxon>
    </lineage>
</organism>
<dbReference type="PANTHER" id="PTHR23105">
    <property type="entry name" value="RIBOSOMAL PROTEIN L7AE FAMILY MEMBER"/>
    <property type="match status" value="1"/>
</dbReference>
<dbReference type="GeneID" id="54471179"/>
<gene>
    <name evidence="2" type="ORF">BDY17DRAFT_228706</name>
</gene>
<dbReference type="InterPro" id="IPR028364">
    <property type="entry name" value="Ribosomal_uL1/biogenesis"/>
</dbReference>
<evidence type="ECO:0000256" key="1">
    <source>
        <dbReference type="SAM" id="MobiDB-lite"/>
    </source>
</evidence>
<dbReference type="InterPro" id="IPR016095">
    <property type="entry name" value="Ribosomal_uL1_3-a/b-sand"/>
</dbReference>
<dbReference type="OrthoDB" id="10251727at2759"/>
<dbReference type="GO" id="GO:0005840">
    <property type="term" value="C:ribosome"/>
    <property type="evidence" value="ECO:0007669"/>
    <property type="project" value="UniProtKB-KW"/>
</dbReference>
<name>A0A6A6PIE1_9PEZI</name>
<dbReference type="Proteomes" id="UP000799767">
    <property type="component" value="Unassembled WGS sequence"/>
</dbReference>
<feature type="compositionally biased region" description="Basic and acidic residues" evidence="1">
    <location>
        <begin position="176"/>
        <end position="185"/>
    </location>
</feature>
<dbReference type="AlphaFoldDB" id="A0A6A6PIE1"/>
<evidence type="ECO:0000313" key="2">
    <source>
        <dbReference type="EMBL" id="KAF2479800.1"/>
    </source>
</evidence>
<keyword evidence="3" id="KW-1185">Reference proteome</keyword>
<proteinExistence type="predicted"/>
<feature type="non-terminal residue" evidence="2">
    <location>
        <position position="1"/>
    </location>
</feature>
<reference evidence="2" key="1">
    <citation type="journal article" date="2020" name="Stud. Mycol.">
        <title>101 Dothideomycetes genomes: a test case for predicting lifestyles and emergence of pathogens.</title>
        <authorList>
            <person name="Haridas S."/>
            <person name="Albert R."/>
            <person name="Binder M."/>
            <person name="Bloem J."/>
            <person name="Labutti K."/>
            <person name="Salamov A."/>
            <person name="Andreopoulos B."/>
            <person name="Baker S."/>
            <person name="Barry K."/>
            <person name="Bills G."/>
            <person name="Bluhm B."/>
            <person name="Cannon C."/>
            <person name="Castanera R."/>
            <person name="Culley D."/>
            <person name="Daum C."/>
            <person name="Ezra D."/>
            <person name="Gonzalez J."/>
            <person name="Henrissat B."/>
            <person name="Kuo A."/>
            <person name="Liang C."/>
            <person name="Lipzen A."/>
            <person name="Lutzoni F."/>
            <person name="Magnuson J."/>
            <person name="Mondo S."/>
            <person name="Nolan M."/>
            <person name="Ohm R."/>
            <person name="Pangilinan J."/>
            <person name="Park H.-J."/>
            <person name="Ramirez L."/>
            <person name="Alfaro M."/>
            <person name="Sun H."/>
            <person name="Tritt A."/>
            <person name="Yoshinaga Y."/>
            <person name="Zwiers L.-H."/>
            <person name="Turgeon B."/>
            <person name="Goodwin S."/>
            <person name="Spatafora J."/>
            <person name="Crous P."/>
            <person name="Grigoriev I."/>
        </authorList>
    </citation>
    <scope>NUCLEOTIDE SEQUENCE</scope>
    <source>
        <strain evidence="2">CBS 113389</strain>
    </source>
</reference>
<dbReference type="SUPFAM" id="SSF56808">
    <property type="entry name" value="Ribosomal protein L1"/>
    <property type="match status" value="1"/>
</dbReference>
<dbReference type="Pfam" id="PF00687">
    <property type="entry name" value="Ribosomal_L1"/>
    <property type="match status" value="1"/>
</dbReference>
<protein>
    <submittedName>
        <fullName evidence="2">Ribosomal protein L1/ribosomal biogenesis protein</fullName>
    </submittedName>
</protein>
<accession>A0A6A6PIE1</accession>
<keyword evidence="2" id="KW-0687">Ribonucleoprotein</keyword>
<dbReference type="InterPro" id="IPR023674">
    <property type="entry name" value="Ribosomal_uL1-like"/>
</dbReference>
<dbReference type="EMBL" id="MU001641">
    <property type="protein sequence ID" value="KAF2479800.1"/>
    <property type="molecule type" value="Genomic_DNA"/>
</dbReference>
<dbReference type="CDD" id="cd00403">
    <property type="entry name" value="Ribosomal_L1"/>
    <property type="match status" value="1"/>
</dbReference>
<dbReference type="InterPro" id="IPR050257">
    <property type="entry name" value="eL8/uL1-like"/>
</dbReference>